<feature type="chain" id="PRO_5046370202" evidence="13">
    <location>
        <begin position="30"/>
        <end position="805"/>
    </location>
</feature>
<keyword evidence="10 11" id="KW-0998">Cell outer membrane</keyword>
<dbReference type="InterPro" id="IPR036942">
    <property type="entry name" value="Beta-barrel_TonB_sf"/>
</dbReference>
<dbReference type="SUPFAM" id="SSF56935">
    <property type="entry name" value="Porins"/>
    <property type="match status" value="1"/>
</dbReference>
<dbReference type="PANTHER" id="PTHR32552">
    <property type="entry name" value="FERRICHROME IRON RECEPTOR-RELATED"/>
    <property type="match status" value="1"/>
</dbReference>
<evidence type="ECO:0000256" key="3">
    <source>
        <dbReference type="ARBA" id="ARBA00022452"/>
    </source>
</evidence>
<evidence type="ECO:0000256" key="13">
    <source>
        <dbReference type="SAM" id="SignalP"/>
    </source>
</evidence>
<evidence type="ECO:0000256" key="2">
    <source>
        <dbReference type="ARBA" id="ARBA00022448"/>
    </source>
</evidence>
<dbReference type="InterPro" id="IPR012910">
    <property type="entry name" value="Plug_dom"/>
</dbReference>
<evidence type="ECO:0000256" key="5">
    <source>
        <dbReference type="ARBA" id="ARBA00022692"/>
    </source>
</evidence>
<dbReference type="Pfam" id="PF07715">
    <property type="entry name" value="Plug"/>
    <property type="match status" value="1"/>
</dbReference>
<feature type="domain" description="TonB-dependent receptor-like beta-barrel" evidence="14">
    <location>
        <begin position="306"/>
        <end position="769"/>
    </location>
</feature>
<comment type="subcellular location">
    <subcellularLocation>
        <location evidence="1 11">Cell outer membrane</location>
        <topology evidence="1 11">Multi-pass membrane protein</topology>
    </subcellularLocation>
</comment>
<evidence type="ECO:0000256" key="10">
    <source>
        <dbReference type="ARBA" id="ARBA00023237"/>
    </source>
</evidence>
<feature type="signal peptide" evidence="13">
    <location>
        <begin position="1"/>
        <end position="29"/>
    </location>
</feature>
<keyword evidence="13" id="KW-0732">Signal</keyword>
<dbReference type="EMBL" id="CP136862">
    <property type="protein sequence ID" value="WOJ90862.1"/>
    <property type="molecule type" value="Genomic_DNA"/>
</dbReference>
<dbReference type="RefSeq" id="WP_407340449.1">
    <property type="nucleotide sequence ID" value="NZ_CP136862.1"/>
</dbReference>
<keyword evidence="6" id="KW-0408">Iron</keyword>
<accession>A0ABZ0HUA8</accession>
<evidence type="ECO:0000256" key="1">
    <source>
        <dbReference type="ARBA" id="ARBA00004571"/>
    </source>
</evidence>
<keyword evidence="3 11" id="KW-1134">Transmembrane beta strand</keyword>
<keyword evidence="5 11" id="KW-0812">Transmembrane</keyword>
<evidence type="ECO:0000256" key="11">
    <source>
        <dbReference type="PROSITE-ProRule" id="PRU01360"/>
    </source>
</evidence>
<gene>
    <name evidence="16" type="ORF">RZS28_06150</name>
</gene>
<dbReference type="InterPro" id="IPR000531">
    <property type="entry name" value="Beta-barrel_TonB"/>
</dbReference>
<dbReference type="Pfam" id="PF00593">
    <property type="entry name" value="TonB_dep_Rec_b-barrel"/>
    <property type="match status" value="1"/>
</dbReference>
<evidence type="ECO:0000256" key="6">
    <source>
        <dbReference type="ARBA" id="ARBA00023004"/>
    </source>
</evidence>
<organism evidence="16 17">
    <name type="scientific">Methylocapsa polymorpha</name>
    <dbReference type="NCBI Taxonomy" id="3080828"/>
    <lineage>
        <taxon>Bacteria</taxon>
        <taxon>Pseudomonadati</taxon>
        <taxon>Pseudomonadota</taxon>
        <taxon>Alphaproteobacteria</taxon>
        <taxon>Hyphomicrobiales</taxon>
        <taxon>Beijerinckiaceae</taxon>
        <taxon>Methylocapsa</taxon>
    </lineage>
</organism>
<keyword evidence="7" id="KW-0406">Ion transport</keyword>
<name>A0ABZ0HUA8_9HYPH</name>
<evidence type="ECO:0000256" key="7">
    <source>
        <dbReference type="ARBA" id="ARBA00023065"/>
    </source>
</evidence>
<dbReference type="Proteomes" id="UP001626536">
    <property type="component" value="Chromosome"/>
</dbReference>
<evidence type="ECO:0000313" key="17">
    <source>
        <dbReference type="Proteomes" id="UP001626536"/>
    </source>
</evidence>
<comment type="similarity">
    <text evidence="11 12">Belongs to the TonB-dependent receptor family.</text>
</comment>
<protein>
    <submittedName>
        <fullName evidence="16">TonB-dependent receptor</fullName>
    </submittedName>
</protein>
<reference evidence="16 17" key="1">
    <citation type="submission" date="2023-10" db="EMBL/GenBank/DDBJ databases">
        <title>Novel methanotroph of the genus Methylocapsa from a subarctic wetland.</title>
        <authorList>
            <person name="Belova S.E."/>
            <person name="Oshkin I.Y."/>
            <person name="Miroshnikov K."/>
            <person name="Dedysh S.N."/>
        </authorList>
    </citation>
    <scope>NUCLEOTIDE SEQUENCE [LARGE SCALE GENOMIC DNA]</scope>
    <source>
        <strain evidence="16 17">RX1</strain>
    </source>
</reference>
<evidence type="ECO:0000256" key="8">
    <source>
        <dbReference type="ARBA" id="ARBA00023077"/>
    </source>
</evidence>
<dbReference type="InterPro" id="IPR039426">
    <property type="entry name" value="TonB-dep_rcpt-like"/>
</dbReference>
<proteinExistence type="inferred from homology"/>
<sequence length="805" mass="87506">MEEQKRPRLARRIGLPICLSLSVSTGALAQGAVEGQVEDVVVTAPAEPESSDVRAFSEKQATKYQETSQSATVITEQQLQNLQITNLQEAQKLEPSLNYKFSNVRNLTINIRGFGAASSSATDGILGGVPIYIDGVYQPRPGQAVFDVPDLVGIEVLKGPRGTSGGQDSTGGVVNMTTALPSFVTQEMVEASYGNYGFVQFKGSATGAIADSDKVAFRIAAFSSDHQGYLPNYYGGQSFNDWHDKGGRFQILYTPTNDLTARLIFDWSQVNQACCVNLNSGVATQYANGAPVPNNWLQRMARIGFTSPIAFNAPQSYEAAIIGYQQTSQESYGAAANINYAFNGFNFSSVSSFRGWDFHPNNRSNYGWVQLNTNSNGHVYENSFTQDFKISTPKGEKFEASAGVWYLWEQLYDWGLTTYGNNAGAFYGATANSAALNNAIYNYLGRQSYDNPATNNIAPYIQAVWHVTPDVDLTGGARYSYYAKTSIFRQYQFSTQPLSGFSAADQLTAAKAIASFIGANRQYTADTNDGFFSALASASYKFTPDVLGYVTYARGGRDGGPNPTANLPLTAPTTVFPETLDSYEMGFKGQFLDNRLLTNIAVFAMIDHNYITTATSIVSGTAVSYLANAQSAISRGVEADIRYQPIDGLNTYASATYDDAFYGSFNSAPCPFELNYQTTCNFTGKRLSLTPRWAMAGGVEYSHSIGNVFDFNPKPLVGYIGADVTFQTKTYSDTTDSVYSIIPAYALLNLHAGVKFEDSSWDLSAWIHNATNLHYWINVVASAQGLISGNVGDPLNAGVTLRAKF</sequence>
<feature type="domain" description="TonB-dependent receptor plug" evidence="15">
    <location>
        <begin position="65"/>
        <end position="173"/>
    </location>
</feature>
<keyword evidence="8 12" id="KW-0798">TonB box</keyword>
<evidence type="ECO:0000259" key="15">
    <source>
        <dbReference type="Pfam" id="PF07715"/>
    </source>
</evidence>
<evidence type="ECO:0000313" key="16">
    <source>
        <dbReference type="EMBL" id="WOJ90862.1"/>
    </source>
</evidence>
<keyword evidence="17" id="KW-1185">Reference proteome</keyword>
<dbReference type="PROSITE" id="PS52016">
    <property type="entry name" value="TONB_DEPENDENT_REC_3"/>
    <property type="match status" value="1"/>
</dbReference>
<evidence type="ECO:0000256" key="9">
    <source>
        <dbReference type="ARBA" id="ARBA00023136"/>
    </source>
</evidence>
<evidence type="ECO:0000256" key="4">
    <source>
        <dbReference type="ARBA" id="ARBA00022496"/>
    </source>
</evidence>
<evidence type="ECO:0000259" key="14">
    <source>
        <dbReference type="Pfam" id="PF00593"/>
    </source>
</evidence>
<dbReference type="PANTHER" id="PTHR32552:SF81">
    <property type="entry name" value="TONB-DEPENDENT OUTER MEMBRANE RECEPTOR"/>
    <property type="match status" value="1"/>
</dbReference>
<keyword evidence="2 11" id="KW-0813">Transport</keyword>
<dbReference type="Gene3D" id="2.40.170.20">
    <property type="entry name" value="TonB-dependent receptor, beta-barrel domain"/>
    <property type="match status" value="1"/>
</dbReference>
<evidence type="ECO:0000256" key="12">
    <source>
        <dbReference type="RuleBase" id="RU003357"/>
    </source>
</evidence>
<keyword evidence="4" id="KW-0410">Iron transport</keyword>
<keyword evidence="9 11" id="KW-0472">Membrane</keyword>
<keyword evidence="16" id="KW-0675">Receptor</keyword>